<evidence type="ECO:0000313" key="4">
    <source>
        <dbReference type="Proteomes" id="UP000477386"/>
    </source>
</evidence>
<dbReference type="PIRSF" id="PIRSF018266">
    <property type="entry name" value="FecR"/>
    <property type="match status" value="1"/>
</dbReference>
<comment type="caution">
    <text evidence="3">The sequence shown here is derived from an EMBL/GenBank/DDBJ whole genome shotgun (WGS) entry which is preliminary data.</text>
</comment>
<dbReference type="AlphaFoldDB" id="A0A6M0IRI2"/>
<dbReference type="RefSeq" id="WP_164044251.1">
    <property type="nucleotide sequence ID" value="NZ_JAAGNZ010000013.1"/>
</dbReference>
<dbReference type="InterPro" id="IPR006860">
    <property type="entry name" value="FecR"/>
</dbReference>
<gene>
    <name evidence="3" type="ORF">GK091_29015</name>
</gene>
<dbReference type="Gene3D" id="3.55.50.30">
    <property type="match status" value="1"/>
</dbReference>
<name>A0A6M0IRI2_9BACT</name>
<dbReference type="GO" id="GO:0016989">
    <property type="term" value="F:sigma factor antagonist activity"/>
    <property type="evidence" value="ECO:0007669"/>
    <property type="project" value="TreeGrafter"/>
</dbReference>
<feature type="transmembrane region" description="Helical" evidence="1">
    <location>
        <begin position="102"/>
        <end position="121"/>
    </location>
</feature>
<dbReference type="Pfam" id="PF04773">
    <property type="entry name" value="FecR"/>
    <property type="match status" value="1"/>
</dbReference>
<dbReference type="PANTHER" id="PTHR30273">
    <property type="entry name" value="PERIPLASMIC SIGNAL SENSOR AND SIGMA FACTOR ACTIVATOR FECR-RELATED"/>
    <property type="match status" value="1"/>
</dbReference>
<dbReference type="Gene3D" id="2.60.120.1440">
    <property type="match status" value="1"/>
</dbReference>
<evidence type="ECO:0000259" key="2">
    <source>
        <dbReference type="Pfam" id="PF04773"/>
    </source>
</evidence>
<reference evidence="3 4" key="1">
    <citation type="submission" date="2020-02" db="EMBL/GenBank/DDBJ databases">
        <title>Draft genome sequence of two Spirosoma agri KCTC 52727 and Spirosoma terrae KCTC 52035.</title>
        <authorList>
            <person name="Rojas J."/>
            <person name="Ambika Manirajan B."/>
            <person name="Ratering S."/>
            <person name="Suarez C."/>
            <person name="Schnell S."/>
        </authorList>
    </citation>
    <scope>NUCLEOTIDE SEQUENCE [LARGE SCALE GENOMIC DNA]</scope>
    <source>
        <strain evidence="3 4">KCTC 52727</strain>
    </source>
</reference>
<evidence type="ECO:0000313" key="3">
    <source>
        <dbReference type="EMBL" id="NEU70939.1"/>
    </source>
</evidence>
<keyword evidence="4" id="KW-1185">Reference proteome</keyword>
<dbReference type="EMBL" id="JAAGNZ010000013">
    <property type="protein sequence ID" value="NEU70939.1"/>
    <property type="molecule type" value="Genomic_DNA"/>
</dbReference>
<dbReference type="Proteomes" id="UP000477386">
    <property type="component" value="Unassembled WGS sequence"/>
</dbReference>
<dbReference type="PANTHER" id="PTHR30273:SF2">
    <property type="entry name" value="PROTEIN FECR"/>
    <property type="match status" value="1"/>
</dbReference>
<dbReference type="InterPro" id="IPR012373">
    <property type="entry name" value="Ferrdict_sens_TM"/>
</dbReference>
<protein>
    <recommendedName>
        <fullName evidence="2">FecR protein domain-containing protein</fullName>
    </recommendedName>
</protein>
<accession>A0A6M0IRI2</accession>
<keyword evidence="1" id="KW-0472">Membrane</keyword>
<evidence type="ECO:0000256" key="1">
    <source>
        <dbReference type="SAM" id="Phobius"/>
    </source>
</evidence>
<keyword evidence="1" id="KW-1133">Transmembrane helix</keyword>
<organism evidence="3 4">
    <name type="scientific">Spirosoma agri</name>
    <dbReference type="NCBI Taxonomy" id="1987381"/>
    <lineage>
        <taxon>Bacteria</taxon>
        <taxon>Pseudomonadati</taxon>
        <taxon>Bacteroidota</taxon>
        <taxon>Cytophagia</taxon>
        <taxon>Cytophagales</taxon>
        <taxon>Cytophagaceae</taxon>
        <taxon>Spirosoma</taxon>
    </lineage>
</organism>
<keyword evidence="1" id="KW-0812">Transmembrane</keyword>
<feature type="domain" description="FecR protein" evidence="2">
    <location>
        <begin position="133"/>
        <end position="225"/>
    </location>
</feature>
<proteinExistence type="predicted"/>
<sequence>MHQYDHFSAEELAAHPDFIDWVKHPDSANAAVWKAWLHQRPHKVDDVRLARQFVMMWQLPYIVPPADAQATVWAAIQAQKDKPARTYPVRQHRSAPAPGRRLGITVALSSLLLLAVGLVMYRLNISMTEYSGTADAPRTITLSDGSTVVLNTGASVRFARRWSADEPRTVWLTGKAQFSVTHQLNNQRFIVETPNQLRVEVLGTVFTVDEQVRQTRVVLNSGRVRLHVASQSNPINMVPGELVDIPANTKQSIVRRRVEPAVYSAWTTRQFIFDNTTLGEMTDLLTQDLGYRIEFADSTLRNRRMTIHLPTRDPDIILAAIAEANDLTVSTLSPKHIRITPKL</sequence>